<evidence type="ECO:0000313" key="2">
    <source>
        <dbReference type="Proteomes" id="UP000823941"/>
    </source>
</evidence>
<organism evidence="1 2">
    <name type="scientific">Plutella xylostella</name>
    <name type="common">Diamondback moth</name>
    <name type="synonym">Plutella maculipennis</name>
    <dbReference type="NCBI Taxonomy" id="51655"/>
    <lineage>
        <taxon>Eukaryota</taxon>
        <taxon>Metazoa</taxon>
        <taxon>Ecdysozoa</taxon>
        <taxon>Arthropoda</taxon>
        <taxon>Hexapoda</taxon>
        <taxon>Insecta</taxon>
        <taxon>Pterygota</taxon>
        <taxon>Neoptera</taxon>
        <taxon>Endopterygota</taxon>
        <taxon>Lepidoptera</taxon>
        <taxon>Glossata</taxon>
        <taxon>Ditrysia</taxon>
        <taxon>Yponomeutoidea</taxon>
        <taxon>Plutellidae</taxon>
        <taxon>Plutella</taxon>
    </lineage>
</organism>
<protein>
    <submittedName>
        <fullName evidence="1">Uncharacterized protein</fullName>
    </submittedName>
</protein>
<dbReference type="Proteomes" id="UP000823941">
    <property type="component" value="Chromosome 13"/>
</dbReference>
<keyword evidence="2" id="KW-1185">Reference proteome</keyword>
<accession>A0ABQ7QKR1</accession>
<gene>
    <name evidence="1" type="ORF">JYU34_009433</name>
</gene>
<evidence type="ECO:0000313" key="1">
    <source>
        <dbReference type="EMBL" id="KAG7305370.1"/>
    </source>
</evidence>
<name>A0ABQ7QKR1_PLUXY</name>
<sequence length="129" mass="14208">MPLLWGKLSDQTAARVCGAVIGESVNKWAYLAGSRKRVLSGIYVRRGADRKLIKRDGDICNLNTIPLHRDTTPSPRIQPAVHQSNSQPVYAIGTESNIRNKCSRQKIRPAGGESFPPCQSDVAVRLCRP</sequence>
<proteinExistence type="predicted"/>
<comment type="caution">
    <text evidence="1">The sequence shown here is derived from an EMBL/GenBank/DDBJ whole genome shotgun (WGS) entry which is preliminary data.</text>
</comment>
<reference evidence="1 2" key="1">
    <citation type="submission" date="2021-06" db="EMBL/GenBank/DDBJ databases">
        <title>A haploid diamondback moth (Plutella xylostella L.) genome assembly resolves 31 chromosomes and identifies a diamide resistance mutation.</title>
        <authorList>
            <person name="Ward C.M."/>
            <person name="Perry K.D."/>
            <person name="Baker G."/>
            <person name="Powis K."/>
            <person name="Heckel D.G."/>
            <person name="Baxter S.W."/>
        </authorList>
    </citation>
    <scope>NUCLEOTIDE SEQUENCE [LARGE SCALE GENOMIC DNA]</scope>
    <source>
        <strain evidence="1 2">LV</strain>
        <tissue evidence="1">Single pupa</tissue>
    </source>
</reference>
<dbReference type="EMBL" id="JAHIBW010000013">
    <property type="protein sequence ID" value="KAG7305370.1"/>
    <property type="molecule type" value="Genomic_DNA"/>
</dbReference>